<comment type="caution">
    <text evidence="2">The sequence shown here is derived from an EMBL/GenBank/DDBJ whole genome shotgun (WGS) entry which is preliminary data.</text>
</comment>
<protein>
    <recommendedName>
        <fullName evidence="4">DUF5723 domain-containing protein</fullName>
    </recommendedName>
</protein>
<evidence type="ECO:0000313" key="3">
    <source>
        <dbReference type="Proteomes" id="UP001207742"/>
    </source>
</evidence>
<evidence type="ECO:0000256" key="1">
    <source>
        <dbReference type="SAM" id="SignalP"/>
    </source>
</evidence>
<name>A0ABT3IG82_9BACT</name>
<dbReference type="RefSeq" id="WP_264727806.1">
    <property type="nucleotide sequence ID" value="NZ_JAPDNR010000001.1"/>
</dbReference>
<reference evidence="2 3" key="1">
    <citation type="submission" date="2022-10" db="EMBL/GenBank/DDBJ databases">
        <title>Chitinophaga nivalis PC15 sp. nov., isolated from Pyeongchang county, South Korea.</title>
        <authorList>
            <person name="Trinh H.N."/>
        </authorList>
    </citation>
    <scope>NUCLEOTIDE SEQUENCE [LARGE SCALE GENOMIC DNA]</scope>
    <source>
        <strain evidence="2 3">PC14</strain>
    </source>
</reference>
<organism evidence="2 3">
    <name type="scientific">Chitinophaga nivalis</name>
    <dbReference type="NCBI Taxonomy" id="2991709"/>
    <lineage>
        <taxon>Bacteria</taxon>
        <taxon>Pseudomonadati</taxon>
        <taxon>Bacteroidota</taxon>
        <taxon>Chitinophagia</taxon>
        <taxon>Chitinophagales</taxon>
        <taxon>Chitinophagaceae</taxon>
        <taxon>Chitinophaga</taxon>
    </lineage>
</organism>
<feature type="chain" id="PRO_5045681766" description="DUF5723 domain-containing protein" evidence="1">
    <location>
        <begin position="27"/>
        <end position="377"/>
    </location>
</feature>
<proteinExistence type="predicted"/>
<keyword evidence="1" id="KW-0732">Signal</keyword>
<evidence type="ECO:0008006" key="4">
    <source>
        <dbReference type="Google" id="ProtNLM"/>
    </source>
</evidence>
<dbReference type="EMBL" id="JAPDNS010000001">
    <property type="protein sequence ID" value="MCW3482956.1"/>
    <property type="molecule type" value="Genomic_DNA"/>
</dbReference>
<sequence>MNTYSLRHKLILSLIAIFSATVGTFAQTGPVSPAHLGFIYPISSNGKDAAKYTNRFSFHALAGLSKAETGAAIAGISNVIRDSATGFQLAGISNHTGNTYKSVQVAGILNHTIHKGSGVQFAGIANYAGSFQGLQSAGFINVATKDATGLQLAGFMNHAGDSAIQIGGFINTAKNANVQIAGFINVASSANTQIAGFINVAKKVKHVQIGFINIADSADVQLGIVNINKRGEKQISASIDESATTIAAFKTGGRYLYGILGVGYNWKNSDALYALQAGIGAHIPLLSHFRLNVEATHTTLTKFKKGYYGRSTLGVFPAYRFGNRIEVFAGPTINYVFYSEGLGAGLNNNFMWSRIRDNNNFQGVFIGATGGVQVKLF</sequence>
<accession>A0ABT3IG82</accession>
<keyword evidence="3" id="KW-1185">Reference proteome</keyword>
<feature type="signal peptide" evidence="1">
    <location>
        <begin position="1"/>
        <end position="26"/>
    </location>
</feature>
<dbReference type="Proteomes" id="UP001207742">
    <property type="component" value="Unassembled WGS sequence"/>
</dbReference>
<gene>
    <name evidence="2" type="ORF">OL497_03585</name>
</gene>
<evidence type="ECO:0000313" key="2">
    <source>
        <dbReference type="EMBL" id="MCW3482956.1"/>
    </source>
</evidence>